<sequence length="63" mass="6630">MSPPLARRQTATQGKKVWPQLATPATTSDILAITLPGDAQERRLATQELLLATARGTGCSVAV</sequence>
<evidence type="ECO:0000256" key="1">
    <source>
        <dbReference type="SAM" id="MobiDB-lite"/>
    </source>
</evidence>
<evidence type="ECO:0000313" key="3">
    <source>
        <dbReference type="Proteomes" id="UP000265520"/>
    </source>
</evidence>
<proteinExistence type="predicted"/>
<keyword evidence="3" id="KW-1185">Reference proteome</keyword>
<organism evidence="2 3">
    <name type="scientific">Trifolium medium</name>
    <dbReference type="NCBI Taxonomy" id="97028"/>
    <lineage>
        <taxon>Eukaryota</taxon>
        <taxon>Viridiplantae</taxon>
        <taxon>Streptophyta</taxon>
        <taxon>Embryophyta</taxon>
        <taxon>Tracheophyta</taxon>
        <taxon>Spermatophyta</taxon>
        <taxon>Magnoliopsida</taxon>
        <taxon>eudicotyledons</taxon>
        <taxon>Gunneridae</taxon>
        <taxon>Pentapetalae</taxon>
        <taxon>rosids</taxon>
        <taxon>fabids</taxon>
        <taxon>Fabales</taxon>
        <taxon>Fabaceae</taxon>
        <taxon>Papilionoideae</taxon>
        <taxon>50 kb inversion clade</taxon>
        <taxon>NPAAA clade</taxon>
        <taxon>Hologalegina</taxon>
        <taxon>IRL clade</taxon>
        <taxon>Trifolieae</taxon>
        <taxon>Trifolium</taxon>
    </lineage>
</organism>
<feature type="region of interest" description="Disordered" evidence="1">
    <location>
        <begin position="1"/>
        <end position="20"/>
    </location>
</feature>
<dbReference type="Proteomes" id="UP000265520">
    <property type="component" value="Unassembled WGS sequence"/>
</dbReference>
<reference evidence="2 3" key="1">
    <citation type="journal article" date="2018" name="Front. Plant Sci.">
        <title>Red Clover (Trifolium pratense) and Zigzag Clover (T. medium) - A Picture of Genomic Similarities and Differences.</title>
        <authorList>
            <person name="Dluhosova J."/>
            <person name="Istvanek J."/>
            <person name="Nedelnik J."/>
            <person name="Repkova J."/>
        </authorList>
    </citation>
    <scope>NUCLEOTIDE SEQUENCE [LARGE SCALE GENOMIC DNA]</scope>
    <source>
        <strain evidence="3">cv. 10/8</strain>
        <tissue evidence="2">Leaf</tissue>
    </source>
</reference>
<dbReference type="EMBL" id="LXQA011190238">
    <property type="protein sequence ID" value="MCI88333.1"/>
    <property type="molecule type" value="Genomic_DNA"/>
</dbReference>
<accession>A0A392VLJ5</accession>
<dbReference type="AlphaFoldDB" id="A0A392VLJ5"/>
<name>A0A392VLJ5_9FABA</name>
<comment type="caution">
    <text evidence="2">The sequence shown here is derived from an EMBL/GenBank/DDBJ whole genome shotgun (WGS) entry which is preliminary data.</text>
</comment>
<evidence type="ECO:0000313" key="2">
    <source>
        <dbReference type="EMBL" id="MCI88333.1"/>
    </source>
</evidence>
<protein>
    <submittedName>
        <fullName evidence="2">Uncharacterized protein</fullName>
    </submittedName>
</protein>